<organism evidence="1 2">
    <name type="scientific">Candidatus Gallibacteroides avistercoris</name>
    <dbReference type="NCBI Taxonomy" id="2840833"/>
    <lineage>
        <taxon>Bacteria</taxon>
        <taxon>Pseudomonadati</taxon>
        <taxon>Bacteroidota</taxon>
        <taxon>Bacteroidia</taxon>
        <taxon>Bacteroidales</taxon>
        <taxon>Bacteroidaceae</taxon>
        <taxon>Bacteroidaceae incertae sedis</taxon>
        <taxon>Candidatus Gallibacteroides</taxon>
    </lineage>
</organism>
<gene>
    <name evidence="1" type="ORF">IAB03_09830</name>
</gene>
<sequence length="421" mass="45743">MKKIHYIVSMLIVSLVILSSCEREKLDYGDRGDVGGGVSGQLNLSSLSVTLAEEATEVKSVTRAVSTDDFIIRIFKIASNGEDTQVNEWAYKDMPDVVTLSTGRYRLEAHSHDPLPMEWEHPYYYVDAEFDIQENTVTDLGELICTLHSVKVTVEYDAELQKYMGDDVTVNVKVGSGSADFTKDEARAVYFYTTDFPSVLVSEFVGTVAGESIVLRQSFTDVEAGQHRKIIYSLKDTNLDGNQESGTITPVISLDGTCTVVEKNQSVTVDPEPVIPDENPDLEEPDPSGDAPVITGDGIGTPLTISKGGQSVPIAIAVSAPKGIRSMMVDIQSNTLTPEELEGVGLTDHLDLVNPGQYEESLRNMGFPVKDGVQNQTSVSFDITQFGPLLAILGPGTHTFVLTVVDNEGQETVENLVIITI</sequence>
<dbReference type="PROSITE" id="PS51257">
    <property type="entry name" value="PROKAR_LIPOPROTEIN"/>
    <property type="match status" value="1"/>
</dbReference>
<comment type="caution">
    <text evidence="1">The sequence shown here is derived from an EMBL/GenBank/DDBJ whole genome shotgun (WGS) entry which is preliminary data.</text>
</comment>
<dbReference type="AlphaFoldDB" id="A0A9D1M9P8"/>
<dbReference type="Pfam" id="PF14900">
    <property type="entry name" value="DUF4493"/>
    <property type="match status" value="1"/>
</dbReference>
<dbReference type="EMBL" id="DVNA01000227">
    <property type="protein sequence ID" value="HIU56088.1"/>
    <property type="molecule type" value="Genomic_DNA"/>
</dbReference>
<accession>A0A9D1M9P8</accession>
<evidence type="ECO:0000313" key="2">
    <source>
        <dbReference type="Proteomes" id="UP000824112"/>
    </source>
</evidence>
<evidence type="ECO:0000313" key="1">
    <source>
        <dbReference type="EMBL" id="HIU56088.1"/>
    </source>
</evidence>
<dbReference type="InterPro" id="IPR027840">
    <property type="entry name" value="DUF4493"/>
</dbReference>
<reference evidence="1" key="1">
    <citation type="submission" date="2020-10" db="EMBL/GenBank/DDBJ databases">
        <authorList>
            <person name="Gilroy R."/>
        </authorList>
    </citation>
    <scope>NUCLEOTIDE SEQUENCE</scope>
    <source>
        <strain evidence="1">CHK158-818</strain>
    </source>
</reference>
<proteinExistence type="predicted"/>
<protein>
    <submittedName>
        <fullName evidence="1">DUF4493 domain-containing protein</fullName>
    </submittedName>
</protein>
<dbReference type="Proteomes" id="UP000824112">
    <property type="component" value="Unassembled WGS sequence"/>
</dbReference>
<reference evidence="1" key="2">
    <citation type="journal article" date="2021" name="PeerJ">
        <title>Extensive microbial diversity within the chicken gut microbiome revealed by metagenomics and culture.</title>
        <authorList>
            <person name="Gilroy R."/>
            <person name="Ravi A."/>
            <person name="Getino M."/>
            <person name="Pursley I."/>
            <person name="Horton D.L."/>
            <person name="Alikhan N.F."/>
            <person name="Baker D."/>
            <person name="Gharbi K."/>
            <person name="Hall N."/>
            <person name="Watson M."/>
            <person name="Adriaenssens E.M."/>
            <person name="Foster-Nyarko E."/>
            <person name="Jarju S."/>
            <person name="Secka A."/>
            <person name="Antonio M."/>
            <person name="Oren A."/>
            <person name="Chaudhuri R.R."/>
            <person name="La Ragione R."/>
            <person name="Hildebrand F."/>
            <person name="Pallen M.J."/>
        </authorList>
    </citation>
    <scope>NUCLEOTIDE SEQUENCE</scope>
    <source>
        <strain evidence="1">CHK158-818</strain>
    </source>
</reference>
<name>A0A9D1M9P8_9BACT</name>